<comment type="caution">
    <text evidence="2">The sequence shown here is derived from an EMBL/GenBank/DDBJ whole genome shotgun (WGS) entry which is preliminary data.</text>
</comment>
<name>A0A3D9FK80_9SPHN</name>
<dbReference type="InterPro" id="IPR010093">
    <property type="entry name" value="SinI_DNA-bd"/>
</dbReference>
<dbReference type="InterPro" id="IPR041657">
    <property type="entry name" value="HTH_17"/>
</dbReference>
<proteinExistence type="predicted"/>
<accession>A0A3D9FK80</accession>
<keyword evidence="3" id="KW-1185">Reference proteome</keyword>
<dbReference type="NCBIfam" id="TIGR01764">
    <property type="entry name" value="excise"/>
    <property type="match status" value="1"/>
</dbReference>
<reference evidence="2 3" key="1">
    <citation type="submission" date="2018-07" db="EMBL/GenBank/DDBJ databases">
        <title>Genomic Encyclopedia of Type Strains, Phase IV (KMG-IV): sequencing the most valuable type-strain genomes for metagenomic binning, comparative biology and taxonomic classification.</title>
        <authorList>
            <person name="Goeker M."/>
        </authorList>
    </citation>
    <scope>NUCLEOTIDE SEQUENCE [LARGE SCALE GENOMIC DNA]</scope>
    <source>
        <strain evidence="2 3">DSM 26725</strain>
    </source>
</reference>
<gene>
    <name evidence="2" type="ORF">DFR46_2543</name>
</gene>
<dbReference type="EMBL" id="QRDP01000004">
    <property type="protein sequence ID" value="RED17496.1"/>
    <property type="molecule type" value="Genomic_DNA"/>
</dbReference>
<evidence type="ECO:0000259" key="1">
    <source>
        <dbReference type="Pfam" id="PF12728"/>
    </source>
</evidence>
<sequence length="57" mass="6310">MDAIFISIHEAGKALGIGRSKCYELISEGRLETAYLGRRRLVKVESVKALAEEIQSC</sequence>
<dbReference type="Proteomes" id="UP000256310">
    <property type="component" value="Unassembled WGS sequence"/>
</dbReference>
<evidence type="ECO:0000313" key="2">
    <source>
        <dbReference type="EMBL" id="RED17496.1"/>
    </source>
</evidence>
<dbReference type="GO" id="GO:0003677">
    <property type="term" value="F:DNA binding"/>
    <property type="evidence" value="ECO:0007669"/>
    <property type="project" value="InterPro"/>
</dbReference>
<dbReference type="Pfam" id="PF12728">
    <property type="entry name" value="HTH_17"/>
    <property type="match status" value="1"/>
</dbReference>
<dbReference type="OrthoDB" id="7226381at2"/>
<protein>
    <submittedName>
        <fullName evidence="2">Excisionase family DNA binding protein</fullName>
    </submittedName>
</protein>
<dbReference type="AlphaFoldDB" id="A0A3D9FK80"/>
<organism evidence="2 3">
    <name type="scientific">Parasphingopyxis lamellibrachiae</name>
    <dbReference type="NCBI Taxonomy" id="680125"/>
    <lineage>
        <taxon>Bacteria</taxon>
        <taxon>Pseudomonadati</taxon>
        <taxon>Pseudomonadota</taxon>
        <taxon>Alphaproteobacteria</taxon>
        <taxon>Sphingomonadales</taxon>
        <taxon>Sphingomonadaceae</taxon>
        <taxon>Parasphingopyxis</taxon>
    </lineage>
</organism>
<evidence type="ECO:0000313" key="3">
    <source>
        <dbReference type="Proteomes" id="UP000256310"/>
    </source>
</evidence>
<dbReference type="RefSeq" id="WP_116237342.1">
    <property type="nucleotide sequence ID" value="NZ_QRDP01000004.1"/>
</dbReference>
<feature type="domain" description="Helix-turn-helix" evidence="1">
    <location>
        <begin position="7"/>
        <end position="53"/>
    </location>
</feature>